<feature type="compositionally biased region" description="Basic and acidic residues" evidence="1">
    <location>
        <begin position="161"/>
        <end position="171"/>
    </location>
</feature>
<keyword evidence="3" id="KW-1185">Reference proteome</keyword>
<protein>
    <submittedName>
        <fullName evidence="2">Uncharacterized protein</fullName>
    </submittedName>
</protein>
<dbReference type="OrthoDB" id="10528888at2759"/>
<evidence type="ECO:0000256" key="1">
    <source>
        <dbReference type="SAM" id="MobiDB-lite"/>
    </source>
</evidence>
<reference evidence="2 3" key="1">
    <citation type="submission" date="2020-06" db="EMBL/GenBank/DDBJ databases">
        <authorList>
            <person name="Li R."/>
            <person name="Bekaert M."/>
        </authorList>
    </citation>
    <scope>NUCLEOTIDE SEQUENCE [LARGE SCALE GENOMIC DNA]</scope>
    <source>
        <strain evidence="3">wild</strain>
    </source>
</reference>
<accession>A0A6J8F4I3</accession>
<feature type="region of interest" description="Disordered" evidence="1">
    <location>
        <begin position="144"/>
        <end position="171"/>
    </location>
</feature>
<organism evidence="2 3">
    <name type="scientific">Mytilus coruscus</name>
    <name type="common">Sea mussel</name>
    <dbReference type="NCBI Taxonomy" id="42192"/>
    <lineage>
        <taxon>Eukaryota</taxon>
        <taxon>Metazoa</taxon>
        <taxon>Spiralia</taxon>
        <taxon>Lophotrochozoa</taxon>
        <taxon>Mollusca</taxon>
        <taxon>Bivalvia</taxon>
        <taxon>Autobranchia</taxon>
        <taxon>Pteriomorphia</taxon>
        <taxon>Mytilida</taxon>
        <taxon>Mytiloidea</taxon>
        <taxon>Mytilidae</taxon>
        <taxon>Mytilinae</taxon>
        <taxon>Mytilus</taxon>
    </lineage>
</organism>
<proteinExistence type="predicted"/>
<dbReference type="Proteomes" id="UP000507470">
    <property type="component" value="Unassembled WGS sequence"/>
</dbReference>
<gene>
    <name evidence="2" type="ORF">MCOR_58251</name>
</gene>
<evidence type="ECO:0000313" key="3">
    <source>
        <dbReference type="Proteomes" id="UP000507470"/>
    </source>
</evidence>
<evidence type="ECO:0000313" key="2">
    <source>
        <dbReference type="EMBL" id="CAC5426555.1"/>
    </source>
</evidence>
<dbReference type="EMBL" id="CACVKT020010436">
    <property type="protein sequence ID" value="CAC5426555.1"/>
    <property type="molecule type" value="Genomic_DNA"/>
</dbReference>
<name>A0A6J8F4I3_MYTCO</name>
<dbReference type="AlphaFoldDB" id="A0A6J8F4I3"/>
<sequence>MCVTLTITSNIGSCENKSSVRDCIKLSTTDVEPNSTSCNYKREFPLSEGYAVSVCSNLNEIRIYFTEFVNEGTTIQGFYLNTRQNNTVQHMMLAQTWVLNLMVAGLPDQNQMPELGHVNDPLDRVVSPELVHVQMLLQRAEEQMIQPPPYSETVPPYSETDQQKQQERQEQ</sequence>